<evidence type="ECO:0000313" key="2">
    <source>
        <dbReference type="EMBL" id="ANU19358.1"/>
    </source>
</evidence>
<dbReference type="OrthoDB" id="123418at2"/>
<keyword evidence="1" id="KW-0812">Transmembrane</keyword>
<feature type="transmembrane region" description="Helical" evidence="1">
    <location>
        <begin position="12"/>
        <end position="35"/>
    </location>
</feature>
<dbReference type="EMBL" id="CP016539">
    <property type="protein sequence ID" value="ANU19358.1"/>
    <property type="molecule type" value="Genomic_DNA"/>
</dbReference>
<protein>
    <submittedName>
        <fullName evidence="2">Uncharacterized protein</fullName>
    </submittedName>
</protein>
<gene>
    <name evidence="2" type="ORF">BBI15_03615</name>
</gene>
<proteinExistence type="predicted"/>
<keyword evidence="1" id="KW-1133">Transmembrane helix</keyword>
<sequence length="206" mass="21963">MMEEKRMPPEAAIFGTANGVFFMAIFGTLWAYTGIMGLQWPGGTQTALLIIALLIGIALCTTGFLLLRSGRKFSGTSAGSKSGKKQRNAFNLIFAAEGIAIAIAIFVCNATQITQLIPIIVALIVGVHFFPLASLFGVRVYHLTGGLICAIALVAWIFIPERISIGGYEANAYMTVVGLGSALVLWLTSLQIVRIGRGIVQNAEAR</sequence>
<keyword evidence="1" id="KW-0472">Membrane</keyword>
<organism evidence="2 3">
    <name type="scientific">Planococcus plakortidis</name>
    <dbReference type="NCBI Taxonomy" id="1038856"/>
    <lineage>
        <taxon>Bacteria</taxon>
        <taxon>Bacillati</taxon>
        <taxon>Bacillota</taxon>
        <taxon>Bacilli</taxon>
        <taxon>Bacillales</taxon>
        <taxon>Caryophanaceae</taxon>
        <taxon>Planococcus</taxon>
    </lineage>
</organism>
<dbReference type="AlphaFoldDB" id="A0A1C7E6M2"/>
<dbReference type="RefSeq" id="WP_068869109.1">
    <property type="nucleotide sequence ID" value="NZ_CP016539.2"/>
</dbReference>
<evidence type="ECO:0000256" key="1">
    <source>
        <dbReference type="SAM" id="Phobius"/>
    </source>
</evidence>
<feature type="transmembrane region" description="Helical" evidence="1">
    <location>
        <begin position="171"/>
        <end position="193"/>
    </location>
</feature>
<feature type="transmembrane region" description="Helical" evidence="1">
    <location>
        <begin position="113"/>
        <end position="133"/>
    </location>
</feature>
<accession>A0A1C7E6M2</accession>
<name>A0A1C7E6M2_9BACL</name>
<reference evidence="2" key="1">
    <citation type="submission" date="2016-10" db="EMBL/GenBank/DDBJ databases">
        <authorList>
            <person name="See-Too W.S."/>
        </authorList>
    </citation>
    <scope>NUCLEOTIDE SEQUENCE [LARGE SCALE GENOMIC DNA]</scope>
    <source>
        <strain evidence="2">DSM 23997</strain>
    </source>
</reference>
<feature type="transmembrane region" description="Helical" evidence="1">
    <location>
        <begin position="140"/>
        <end position="159"/>
    </location>
</feature>
<dbReference type="Proteomes" id="UP000092650">
    <property type="component" value="Chromosome"/>
</dbReference>
<evidence type="ECO:0000313" key="3">
    <source>
        <dbReference type="Proteomes" id="UP000092650"/>
    </source>
</evidence>
<feature type="transmembrane region" description="Helical" evidence="1">
    <location>
        <begin position="47"/>
        <end position="67"/>
    </location>
</feature>
<feature type="transmembrane region" description="Helical" evidence="1">
    <location>
        <begin position="88"/>
        <end position="107"/>
    </location>
</feature>
<dbReference type="KEGG" id="ppla:BBI15_03615"/>
<keyword evidence="3" id="KW-1185">Reference proteome</keyword>